<proteinExistence type="predicted"/>
<organism evidence="2 3">
    <name type="scientific">Hafnia alvei</name>
    <dbReference type="NCBI Taxonomy" id="569"/>
    <lineage>
        <taxon>Bacteria</taxon>
        <taxon>Pseudomonadati</taxon>
        <taxon>Pseudomonadota</taxon>
        <taxon>Gammaproteobacteria</taxon>
        <taxon>Enterobacterales</taxon>
        <taxon>Hafniaceae</taxon>
        <taxon>Hafnia</taxon>
    </lineage>
</organism>
<evidence type="ECO:0000313" key="2">
    <source>
        <dbReference type="EMBL" id="TBL66605.1"/>
    </source>
</evidence>
<reference evidence="2 3" key="1">
    <citation type="submission" date="2019-02" db="EMBL/GenBank/DDBJ databases">
        <title>Comparative genomic analysis of the Hafnia genus genomes.</title>
        <authorList>
            <person name="Zhiqiu Y."/>
            <person name="Chao Y."/>
            <person name="Yuhui D."/>
            <person name="Di H."/>
            <person name="Bin L."/>
        </authorList>
    </citation>
    <scope>NUCLEOTIDE SEQUENCE [LARGE SCALE GENOMIC DNA]</scope>
    <source>
        <strain evidence="2 3">PCM_1210</strain>
    </source>
</reference>
<dbReference type="EMBL" id="SITJ01000076">
    <property type="protein sequence ID" value="TBL66605.1"/>
    <property type="molecule type" value="Genomic_DNA"/>
</dbReference>
<dbReference type="InterPro" id="IPR041687">
    <property type="entry name" value="HTH_46"/>
</dbReference>
<accession>A0ABD7Q5G5</accession>
<protein>
    <recommendedName>
        <fullName evidence="1">IprA winged helix-turn-helix domain-containing protein</fullName>
    </recommendedName>
</protein>
<comment type="caution">
    <text evidence="2">The sequence shown here is derived from an EMBL/GenBank/DDBJ whole genome shotgun (WGS) entry which is preliminary data.</text>
</comment>
<dbReference type="Proteomes" id="UP000291600">
    <property type="component" value="Unassembled WGS sequence"/>
</dbReference>
<evidence type="ECO:0000313" key="3">
    <source>
        <dbReference type="Proteomes" id="UP000291600"/>
    </source>
</evidence>
<feature type="domain" description="IprA winged helix-turn-helix" evidence="1">
    <location>
        <begin position="164"/>
        <end position="226"/>
    </location>
</feature>
<gene>
    <name evidence="2" type="ORF">EYY96_16640</name>
</gene>
<evidence type="ECO:0000259" key="1">
    <source>
        <dbReference type="Pfam" id="PF15977"/>
    </source>
</evidence>
<dbReference type="AlphaFoldDB" id="A0ABD7Q5G5"/>
<name>A0ABD7Q5G5_HAFAL</name>
<dbReference type="Pfam" id="PF15977">
    <property type="entry name" value="HTH_46"/>
    <property type="match status" value="1"/>
</dbReference>
<sequence>MQLNFSPHKGRIIRLHYNFITIILLRLTMNSFDNEKPIVHINGLFSAMASSSKELTVAKNKIVYINRNNSELCYLLLDGVVVMKSLKDHKVIGRATAPFFFGFNIGTDGYLQTMSEVTFNVIESKLASDIIKKENLWEHLYFVFRRIAIYLYKKERSLNEPSAHDQIHALLKILSEENDEIRYVTPVIQYVQENSSLSRSTIFKVLAELKTSKTIDVQRGILIKFNKR</sequence>